<dbReference type="RefSeq" id="WP_068606003.1">
    <property type="nucleotide sequence ID" value="NZ_CP011388.1"/>
</dbReference>
<gene>
    <name evidence="1" type="ORF">SY83_09385</name>
</gene>
<protein>
    <submittedName>
        <fullName evidence="1">Uncharacterized protein</fullName>
    </submittedName>
</protein>
<accession>A0A172THD7</accession>
<name>A0A172THD7_9BACL</name>
<proteinExistence type="predicted"/>
<dbReference type="Proteomes" id="UP000076927">
    <property type="component" value="Chromosome"/>
</dbReference>
<organism evidence="1 2">
    <name type="scientific">Paenibacillus swuensis</name>
    <dbReference type="NCBI Taxonomy" id="1178515"/>
    <lineage>
        <taxon>Bacteria</taxon>
        <taxon>Bacillati</taxon>
        <taxon>Bacillota</taxon>
        <taxon>Bacilli</taxon>
        <taxon>Bacillales</taxon>
        <taxon>Paenibacillaceae</taxon>
        <taxon>Paenibacillus</taxon>
    </lineage>
</organism>
<reference evidence="1 2" key="1">
    <citation type="submission" date="2015-01" db="EMBL/GenBank/DDBJ databases">
        <title>Paenibacillus swuensis/DY6/whole genome sequencing.</title>
        <authorList>
            <person name="Kim M.K."/>
            <person name="Srinivasan S."/>
            <person name="Lee J.-J."/>
        </authorList>
    </citation>
    <scope>NUCLEOTIDE SEQUENCE [LARGE SCALE GENOMIC DNA]</scope>
    <source>
        <strain evidence="1 2">DY6</strain>
    </source>
</reference>
<dbReference type="AlphaFoldDB" id="A0A172THD7"/>
<sequence>MIQNMIDKIDSEIFEDDVYLSLVNFVVVGNSLKLTLELTYQEDENALQKWEIHCKDYGEHKLEIYYFSDLKVLDEHEYLWDYNKDFYELYFNGSIKDIKKMIGELYVAHRVITNNLIPFGTYINGNMERLLEFNSGLFAKAPVNLVKEYFNVLEFNGLKGKLLPSKSDKQRDGKQTEYKVIIFGESYVVAKEFRAIQLL</sequence>
<dbReference type="KEGG" id="pswu:SY83_09385"/>
<keyword evidence="2" id="KW-1185">Reference proteome</keyword>
<evidence type="ECO:0000313" key="2">
    <source>
        <dbReference type="Proteomes" id="UP000076927"/>
    </source>
</evidence>
<dbReference type="EMBL" id="CP011388">
    <property type="protein sequence ID" value="ANE46451.1"/>
    <property type="molecule type" value="Genomic_DNA"/>
</dbReference>
<dbReference type="PATRIC" id="fig|1178515.4.peg.1875"/>
<evidence type="ECO:0000313" key="1">
    <source>
        <dbReference type="EMBL" id="ANE46451.1"/>
    </source>
</evidence>
<dbReference type="OrthoDB" id="2598580at2"/>